<protein>
    <recommendedName>
        <fullName evidence="4">Secreted protein</fullName>
    </recommendedName>
</protein>
<gene>
    <name evidence="2" type="ORF">BaRGS_00003257</name>
</gene>
<proteinExistence type="predicted"/>
<name>A0ABD0M2T1_9CAEN</name>
<evidence type="ECO:0000313" key="3">
    <source>
        <dbReference type="Proteomes" id="UP001519460"/>
    </source>
</evidence>
<organism evidence="2 3">
    <name type="scientific">Batillaria attramentaria</name>
    <dbReference type="NCBI Taxonomy" id="370345"/>
    <lineage>
        <taxon>Eukaryota</taxon>
        <taxon>Metazoa</taxon>
        <taxon>Spiralia</taxon>
        <taxon>Lophotrochozoa</taxon>
        <taxon>Mollusca</taxon>
        <taxon>Gastropoda</taxon>
        <taxon>Caenogastropoda</taxon>
        <taxon>Sorbeoconcha</taxon>
        <taxon>Cerithioidea</taxon>
        <taxon>Batillariidae</taxon>
        <taxon>Batillaria</taxon>
    </lineage>
</organism>
<dbReference type="AlphaFoldDB" id="A0ABD0M2T1"/>
<keyword evidence="3" id="KW-1185">Reference proteome</keyword>
<evidence type="ECO:0000256" key="1">
    <source>
        <dbReference type="SAM" id="MobiDB-lite"/>
    </source>
</evidence>
<feature type="compositionally biased region" description="Basic residues" evidence="1">
    <location>
        <begin position="76"/>
        <end position="92"/>
    </location>
</feature>
<accession>A0ABD0M2T1</accession>
<dbReference type="Proteomes" id="UP001519460">
    <property type="component" value="Unassembled WGS sequence"/>
</dbReference>
<evidence type="ECO:0008006" key="4">
    <source>
        <dbReference type="Google" id="ProtNLM"/>
    </source>
</evidence>
<feature type="region of interest" description="Disordered" evidence="1">
    <location>
        <begin position="65"/>
        <end position="106"/>
    </location>
</feature>
<comment type="caution">
    <text evidence="2">The sequence shown here is derived from an EMBL/GenBank/DDBJ whole genome shotgun (WGS) entry which is preliminary data.</text>
</comment>
<feature type="non-terminal residue" evidence="2">
    <location>
        <position position="159"/>
    </location>
</feature>
<reference evidence="2 3" key="1">
    <citation type="journal article" date="2023" name="Sci. Data">
        <title>Genome assembly of the Korean intertidal mud-creeper Batillaria attramentaria.</title>
        <authorList>
            <person name="Patra A.K."/>
            <person name="Ho P.T."/>
            <person name="Jun S."/>
            <person name="Lee S.J."/>
            <person name="Kim Y."/>
            <person name="Won Y.J."/>
        </authorList>
    </citation>
    <scope>NUCLEOTIDE SEQUENCE [LARGE SCALE GENOMIC DNA]</scope>
    <source>
        <strain evidence="2">Wonlab-2016</strain>
    </source>
</reference>
<evidence type="ECO:0000313" key="2">
    <source>
        <dbReference type="EMBL" id="KAK7505512.1"/>
    </source>
</evidence>
<sequence length="159" mass="17565">MVIVLILAHFTGNSSDCEISIVAVVKVAGLVKRVNHERLFAQEALGEKACVGQAASLLRLLAGQHAPRGRPTAPGHGRKATLLRHRKQRKKSGNGEHRATRQKTARTTHKKLCVLVLTRCRRNATKNSEKLAALFTVSVLSKRIHRAGHRIGFHPLRDK</sequence>
<dbReference type="EMBL" id="JACVVK020000010">
    <property type="protein sequence ID" value="KAK7505512.1"/>
    <property type="molecule type" value="Genomic_DNA"/>
</dbReference>